<evidence type="ECO:0000259" key="1">
    <source>
        <dbReference type="PROSITE" id="PS50075"/>
    </source>
</evidence>
<organism evidence="2 3">
    <name type="scientific">Chitinophaga rhizophila</name>
    <dbReference type="NCBI Taxonomy" id="2866212"/>
    <lineage>
        <taxon>Bacteria</taxon>
        <taxon>Pseudomonadati</taxon>
        <taxon>Bacteroidota</taxon>
        <taxon>Chitinophagia</taxon>
        <taxon>Chitinophagales</taxon>
        <taxon>Chitinophagaceae</taxon>
        <taxon>Chitinophaga</taxon>
    </lineage>
</organism>
<sequence length="79" mass="8953">MNKDTIFELIVKHTREVIPELEGHAFSRTDALKELGANSVDRAEIVQLTLEALSLDVPKIELFGAQNIDQLVDLFYEKL</sequence>
<evidence type="ECO:0000313" key="3">
    <source>
        <dbReference type="Proteomes" id="UP000812961"/>
    </source>
</evidence>
<dbReference type="Pfam" id="PF00550">
    <property type="entry name" value="PP-binding"/>
    <property type="match status" value="1"/>
</dbReference>
<dbReference type="InterPro" id="IPR009081">
    <property type="entry name" value="PP-bd_ACP"/>
</dbReference>
<reference evidence="2 3" key="1">
    <citation type="submission" date="2021-08" db="EMBL/GenBank/DDBJ databases">
        <title>The genome sequence of Chitinophaga sp. B61.</title>
        <authorList>
            <person name="Zhang X."/>
        </authorList>
    </citation>
    <scope>NUCLEOTIDE SEQUENCE [LARGE SCALE GENOMIC DNA]</scope>
    <source>
        <strain evidence="2 3">B61</strain>
    </source>
</reference>
<evidence type="ECO:0000313" key="2">
    <source>
        <dbReference type="EMBL" id="MBW8688277.1"/>
    </source>
</evidence>
<keyword evidence="3" id="KW-1185">Reference proteome</keyword>
<dbReference type="NCBIfam" id="NF005502">
    <property type="entry name" value="PRK07117.1"/>
    <property type="match status" value="1"/>
</dbReference>
<dbReference type="RefSeq" id="WP_220253605.1">
    <property type="nucleotide sequence ID" value="NZ_JAICCF010000007.1"/>
</dbReference>
<dbReference type="PROSITE" id="PS50075">
    <property type="entry name" value="CARRIER"/>
    <property type="match status" value="1"/>
</dbReference>
<dbReference type="Gene3D" id="1.10.1200.10">
    <property type="entry name" value="ACP-like"/>
    <property type="match status" value="1"/>
</dbReference>
<name>A0ABS7GMX7_9BACT</name>
<feature type="domain" description="Carrier" evidence="1">
    <location>
        <begin position="4"/>
        <end position="79"/>
    </location>
</feature>
<dbReference type="InterPro" id="IPR036736">
    <property type="entry name" value="ACP-like_sf"/>
</dbReference>
<protein>
    <submittedName>
        <fullName evidence="2">Acyl carrier protein</fullName>
    </submittedName>
</protein>
<comment type="caution">
    <text evidence="2">The sequence shown here is derived from an EMBL/GenBank/DDBJ whole genome shotgun (WGS) entry which is preliminary data.</text>
</comment>
<dbReference type="SUPFAM" id="SSF47336">
    <property type="entry name" value="ACP-like"/>
    <property type="match status" value="1"/>
</dbReference>
<gene>
    <name evidence="2" type="ORF">K1Y79_28335</name>
</gene>
<dbReference type="EMBL" id="JAICCF010000007">
    <property type="protein sequence ID" value="MBW8688277.1"/>
    <property type="molecule type" value="Genomic_DNA"/>
</dbReference>
<accession>A0ABS7GMX7</accession>
<dbReference type="Proteomes" id="UP000812961">
    <property type="component" value="Unassembled WGS sequence"/>
</dbReference>
<proteinExistence type="predicted"/>